<organism evidence="2 3">
    <name type="scientific">Neocallimastix californiae</name>
    <dbReference type="NCBI Taxonomy" id="1754190"/>
    <lineage>
        <taxon>Eukaryota</taxon>
        <taxon>Fungi</taxon>
        <taxon>Fungi incertae sedis</taxon>
        <taxon>Chytridiomycota</taxon>
        <taxon>Chytridiomycota incertae sedis</taxon>
        <taxon>Neocallimastigomycetes</taxon>
        <taxon>Neocallimastigales</taxon>
        <taxon>Neocallimastigaceae</taxon>
        <taxon>Neocallimastix</taxon>
    </lineage>
</organism>
<gene>
    <name evidence="2" type="ORF">LY90DRAFT_664009</name>
</gene>
<dbReference type="EMBL" id="MCOG01000008">
    <property type="protein sequence ID" value="ORY82851.1"/>
    <property type="molecule type" value="Genomic_DNA"/>
</dbReference>
<feature type="compositionally biased region" description="Polar residues" evidence="1">
    <location>
        <begin position="736"/>
        <end position="749"/>
    </location>
</feature>
<feature type="compositionally biased region" description="Basic and acidic residues" evidence="1">
    <location>
        <begin position="726"/>
        <end position="735"/>
    </location>
</feature>
<proteinExistence type="predicted"/>
<comment type="caution">
    <text evidence="2">The sequence shown here is derived from an EMBL/GenBank/DDBJ whole genome shotgun (WGS) entry which is preliminary data.</text>
</comment>
<accession>A0A1Y2FG07</accession>
<evidence type="ECO:0000313" key="2">
    <source>
        <dbReference type="EMBL" id="ORY82851.1"/>
    </source>
</evidence>
<reference evidence="2 3" key="1">
    <citation type="submission" date="2016-08" db="EMBL/GenBank/DDBJ databases">
        <title>A Parts List for Fungal Cellulosomes Revealed by Comparative Genomics.</title>
        <authorList>
            <consortium name="DOE Joint Genome Institute"/>
            <person name="Haitjema C.H."/>
            <person name="Gilmore S.P."/>
            <person name="Henske J.K."/>
            <person name="Solomon K.V."/>
            <person name="De Groot R."/>
            <person name="Kuo A."/>
            <person name="Mondo S.J."/>
            <person name="Salamov A.A."/>
            <person name="Labutti K."/>
            <person name="Zhao Z."/>
            <person name="Chiniquy J."/>
            <person name="Barry K."/>
            <person name="Brewer H.M."/>
            <person name="Purvine S.O."/>
            <person name="Wright A.T."/>
            <person name="Boxma B."/>
            <person name="Van Alen T."/>
            <person name="Hackstein J.H."/>
            <person name="Baker S.E."/>
            <person name="Grigoriev I.V."/>
            <person name="O'Malley M.A."/>
        </authorList>
    </citation>
    <scope>NUCLEOTIDE SEQUENCE [LARGE SCALE GENOMIC DNA]</scope>
    <source>
        <strain evidence="2 3">G1</strain>
    </source>
</reference>
<feature type="region of interest" description="Disordered" evidence="1">
    <location>
        <begin position="473"/>
        <end position="627"/>
    </location>
</feature>
<name>A0A1Y2FG07_9FUNG</name>
<protein>
    <submittedName>
        <fullName evidence="2">Uncharacterized protein</fullName>
    </submittedName>
</protein>
<evidence type="ECO:0000313" key="3">
    <source>
        <dbReference type="Proteomes" id="UP000193920"/>
    </source>
</evidence>
<dbReference type="Proteomes" id="UP000193920">
    <property type="component" value="Unassembled WGS sequence"/>
</dbReference>
<feature type="compositionally biased region" description="Basic residues" evidence="1">
    <location>
        <begin position="500"/>
        <end position="511"/>
    </location>
</feature>
<sequence length="1045" mass="122195">MTCINNSRNENFDICNNIVNDNNTNICKIKYLNGINEFNDKLSSEKLYKYGSLNIQKENQCRVEIEDKYKNLLKNNKNEHLDKVKPSISGKIYQKEYYQNEKNKKRIIKSKYVEILPEKKDYIRAKLVNLHFVSKKSSTNNKYDFYGDNCSFLKKDNENSEDCVYNDKELISKVKRKNNYIYTNDNNDIMFLNTSFFKKKLNHILEDKNSYTLNVDELDMNKNENKSWKQNILQKQLETLNEATDKTKFHNYRRAESVENIENNEIKNNEVLLFNDETFDDENIAIFKNIQNELIEEEHLETMDNNDNIVVKNLETNDFIETDNKNNAVKSRENESSNLYTSECFTNVFNRVYNSRRPSISNHLYHYKQSKDIFNLTDKPLEIHSINSTLNNRKDQNKRKNKDLMLESFDDNDDGELNENSFNEFLVNVDLNKNLLKYKNFSLRNYSEDCLDKMLMNYPAINTKKNIRFNLNNNATDEPKKAESPDQNNSEAPETATSKKSAKGKSTKAQKKSSNDTSKGKKNASKDSKDTLNGKKKGSKKESNNISNDKKNTSKKKSGNDDLKKKSNSTLNKSDDPKKKSNSTLDHSSDSKRRASISSSDNSSEIKRKLSNSSNNNEIEKKEENSSRNTNHLYIFDLIEKNNNIPFNEKIQSFKLFQIELNILLKMKKKEREQTKNKEVIEFQKKKDLKLLELLRKVHEENQIEAMAMQEQETSKKGGKKIKRIPSSDEKDRRMSTGQTLAVPSDNTNTTTAKPGLSINSIFQISVLVSNIRNQAHLKEKKSNENIYSSKYSEFSESEEKEFLPEEFKQKLDDTKKELKLDEKNIKILKQYDVDLKDGLREKIKRNILKYEVKNIKKYYRKKDVINIYNLSSKETSKNENKQMNSISHTGSLMDIKTYNKMDTSILNSIINHKYPKDKISNENYEDLINKKSTNNNTTVNNHKLLNTDLFKIFNKSHPSEFKNPLERVNTVTDISLPTIADYKNKIYYNNYKCIDINKKENNNNSKVFYNICRSKNLKVQSLGKLSFKSNLYENKIQRPKSGLF</sequence>
<dbReference type="AlphaFoldDB" id="A0A1Y2FG07"/>
<feature type="compositionally biased region" description="Basic and acidic residues" evidence="1">
    <location>
        <begin position="540"/>
        <end position="565"/>
    </location>
</feature>
<feature type="region of interest" description="Disordered" evidence="1">
    <location>
        <begin position="709"/>
        <end position="749"/>
    </location>
</feature>
<keyword evidence="3" id="KW-1185">Reference proteome</keyword>
<feature type="compositionally biased region" description="Basic and acidic residues" evidence="1">
    <location>
        <begin position="524"/>
        <end position="533"/>
    </location>
</feature>
<evidence type="ECO:0000256" key="1">
    <source>
        <dbReference type="SAM" id="MobiDB-lite"/>
    </source>
</evidence>